<keyword evidence="3 6" id="KW-0812">Transmembrane</keyword>
<dbReference type="EMBL" id="FOXU01000002">
    <property type="protein sequence ID" value="SFQ39547.1"/>
    <property type="molecule type" value="Genomic_DNA"/>
</dbReference>
<accession>A0A1I5Y6J2</accession>
<comment type="similarity">
    <text evidence="2">Belongs to the EamA transporter family.</text>
</comment>
<evidence type="ECO:0000313" key="8">
    <source>
        <dbReference type="EMBL" id="SFQ39547.1"/>
    </source>
</evidence>
<gene>
    <name evidence="8" type="ORF">SAMN05421670_1926</name>
</gene>
<dbReference type="InterPro" id="IPR000620">
    <property type="entry name" value="EamA_dom"/>
</dbReference>
<dbReference type="RefSeq" id="WP_093536544.1">
    <property type="nucleotide sequence ID" value="NZ_FOXU01000002.1"/>
</dbReference>
<keyword evidence="9" id="KW-1185">Reference proteome</keyword>
<name>A0A1I5Y6J2_9BACI</name>
<sequence>MTVLPYIFVLLGAILWGTTGTAQTFLPDSAHPFIISAGRSATGGLFLLIIMVLLKKIKFRSWPWKQTLYAAICISLFQLLFFSSVRLTGVAVASVVAIGSAPVFSGLIEWIFLKMRPTKVWGFSTGLAIIGCMLLFVTKGEVSINPFGVLYSLIAGIIFALYTMTSKSMLQKEEAMSVVAMTFSLSALLLTPSYFLFDVSWLNDAGNIGIIFYLGIATTSIAYVLYGWGLRKIPASSALTLSLAEPTTAALLGVVVVGEILSTTSWMGIGLLLGSIAILTLGSKSARGQSEGVGKVSV</sequence>
<feature type="domain" description="EamA" evidence="7">
    <location>
        <begin position="6"/>
        <end position="136"/>
    </location>
</feature>
<dbReference type="AlphaFoldDB" id="A0A1I5Y6J2"/>
<feature type="transmembrane region" description="Helical" evidence="6">
    <location>
        <begin position="120"/>
        <end position="138"/>
    </location>
</feature>
<dbReference type="GO" id="GO:0016020">
    <property type="term" value="C:membrane"/>
    <property type="evidence" value="ECO:0007669"/>
    <property type="project" value="UniProtKB-SubCell"/>
</dbReference>
<feature type="transmembrane region" description="Helical" evidence="6">
    <location>
        <begin position="175"/>
        <end position="196"/>
    </location>
</feature>
<organism evidence="8 9">
    <name type="scientific">Psychrobacillus psychrotolerans</name>
    <dbReference type="NCBI Taxonomy" id="126156"/>
    <lineage>
        <taxon>Bacteria</taxon>
        <taxon>Bacillati</taxon>
        <taxon>Bacillota</taxon>
        <taxon>Bacilli</taxon>
        <taxon>Bacillales</taxon>
        <taxon>Bacillaceae</taxon>
        <taxon>Psychrobacillus</taxon>
    </lineage>
</organism>
<proteinExistence type="inferred from homology"/>
<evidence type="ECO:0000256" key="2">
    <source>
        <dbReference type="ARBA" id="ARBA00007362"/>
    </source>
</evidence>
<dbReference type="PANTHER" id="PTHR32322:SF2">
    <property type="entry name" value="EAMA DOMAIN-CONTAINING PROTEIN"/>
    <property type="match status" value="1"/>
</dbReference>
<evidence type="ECO:0000259" key="7">
    <source>
        <dbReference type="Pfam" id="PF00892"/>
    </source>
</evidence>
<dbReference type="InterPro" id="IPR037185">
    <property type="entry name" value="EmrE-like"/>
</dbReference>
<dbReference type="Pfam" id="PF00892">
    <property type="entry name" value="EamA"/>
    <property type="match status" value="2"/>
</dbReference>
<feature type="transmembrane region" description="Helical" evidence="6">
    <location>
        <begin position="208"/>
        <end position="226"/>
    </location>
</feature>
<evidence type="ECO:0000256" key="3">
    <source>
        <dbReference type="ARBA" id="ARBA00022692"/>
    </source>
</evidence>
<keyword evidence="5 6" id="KW-0472">Membrane</keyword>
<feature type="transmembrane region" description="Helical" evidence="6">
    <location>
        <begin position="66"/>
        <end position="85"/>
    </location>
</feature>
<dbReference type="OrthoDB" id="9787117at2"/>
<dbReference type="InterPro" id="IPR050638">
    <property type="entry name" value="AA-Vitamin_Transporters"/>
</dbReference>
<evidence type="ECO:0000256" key="6">
    <source>
        <dbReference type="SAM" id="Phobius"/>
    </source>
</evidence>
<dbReference type="PANTHER" id="PTHR32322">
    <property type="entry name" value="INNER MEMBRANE TRANSPORTER"/>
    <property type="match status" value="1"/>
</dbReference>
<dbReference type="STRING" id="126156.SAMN05421670_1926"/>
<protein>
    <submittedName>
        <fullName evidence="8">Drug/metabolite transporter, DME family</fullName>
    </submittedName>
</protein>
<keyword evidence="4 6" id="KW-1133">Transmembrane helix</keyword>
<reference evidence="9" key="1">
    <citation type="submission" date="2016-10" db="EMBL/GenBank/DDBJ databases">
        <authorList>
            <person name="Varghese N."/>
            <person name="Submissions S."/>
        </authorList>
    </citation>
    <scope>NUCLEOTIDE SEQUENCE [LARGE SCALE GENOMIC DNA]</scope>
    <source>
        <strain evidence="9">DSM 11706</strain>
    </source>
</reference>
<feature type="transmembrane region" description="Helical" evidence="6">
    <location>
        <begin position="91"/>
        <end position="113"/>
    </location>
</feature>
<feature type="transmembrane region" description="Helical" evidence="6">
    <location>
        <begin position="32"/>
        <end position="54"/>
    </location>
</feature>
<evidence type="ECO:0000313" key="9">
    <source>
        <dbReference type="Proteomes" id="UP000198734"/>
    </source>
</evidence>
<feature type="transmembrane region" description="Helical" evidence="6">
    <location>
        <begin position="144"/>
        <end position="163"/>
    </location>
</feature>
<dbReference type="Proteomes" id="UP000198734">
    <property type="component" value="Unassembled WGS sequence"/>
</dbReference>
<feature type="domain" description="EamA" evidence="7">
    <location>
        <begin position="147"/>
        <end position="280"/>
    </location>
</feature>
<evidence type="ECO:0000256" key="1">
    <source>
        <dbReference type="ARBA" id="ARBA00004127"/>
    </source>
</evidence>
<evidence type="ECO:0000256" key="4">
    <source>
        <dbReference type="ARBA" id="ARBA00022989"/>
    </source>
</evidence>
<evidence type="ECO:0000256" key="5">
    <source>
        <dbReference type="ARBA" id="ARBA00023136"/>
    </source>
</evidence>
<dbReference type="SUPFAM" id="SSF103481">
    <property type="entry name" value="Multidrug resistance efflux transporter EmrE"/>
    <property type="match status" value="2"/>
</dbReference>
<comment type="subcellular location">
    <subcellularLocation>
        <location evidence="1">Endomembrane system</location>
        <topology evidence="1">Multi-pass membrane protein</topology>
    </subcellularLocation>
</comment>